<dbReference type="PROSITE" id="PS00194">
    <property type="entry name" value="THIOREDOXIN_1"/>
    <property type="match status" value="1"/>
</dbReference>
<dbReference type="Pfam" id="PF14289">
    <property type="entry name" value="DUF4369"/>
    <property type="match status" value="1"/>
</dbReference>
<dbReference type="InterPro" id="IPR050553">
    <property type="entry name" value="Thioredoxin_ResA/DsbE_sf"/>
</dbReference>
<proteinExistence type="predicted"/>
<accession>A0A6I6JYP3</accession>
<evidence type="ECO:0000256" key="3">
    <source>
        <dbReference type="ARBA" id="ARBA00023157"/>
    </source>
</evidence>
<dbReference type="PROSITE" id="PS51257">
    <property type="entry name" value="PROKAR_LIPOPROTEIN"/>
    <property type="match status" value="1"/>
</dbReference>
<dbReference type="RefSeq" id="WP_158869397.1">
    <property type="nucleotide sequence ID" value="NZ_CP046401.1"/>
</dbReference>
<dbReference type="InterPro" id="IPR017937">
    <property type="entry name" value="Thioredoxin_CS"/>
</dbReference>
<dbReference type="InterPro" id="IPR036249">
    <property type="entry name" value="Thioredoxin-like_sf"/>
</dbReference>
<evidence type="ECO:0000259" key="6">
    <source>
        <dbReference type="PROSITE" id="PS51352"/>
    </source>
</evidence>
<dbReference type="GO" id="GO:0017004">
    <property type="term" value="P:cytochrome complex assembly"/>
    <property type="evidence" value="ECO:0007669"/>
    <property type="project" value="UniProtKB-KW"/>
</dbReference>
<dbReference type="PANTHER" id="PTHR42852:SF6">
    <property type="entry name" value="THIOL:DISULFIDE INTERCHANGE PROTEIN DSBE"/>
    <property type="match status" value="1"/>
</dbReference>
<dbReference type="SUPFAM" id="SSF52833">
    <property type="entry name" value="Thioredoxin-like"/>
    <property type="match status" value="1"/>
</dbReference>
<dbReference type="Pfam" id="PF00578">
    <property type="entry name" value="AhpC-TSA"/>
    <property type="match status" value="1"/>
</dbReference>
<dbReference type="InterPro" id="IPR000866">
    <property type="entry name" value="AhpC/TSA"/>
</dbReference>
<evidence type="ECO:0000256" key="1">
    <source>
        <dbReference type="ARBA" id="ARBA00004196"/>
    </source>
</evidence>
<reference evidence="7 8" key="1">
    <citation type="submission" date="2019-11" db="EMBL/GenBank/DDBJ databases">
        <authorList>
            <person name="Zheng R.K."/>
            <person name="Sun C.M."/>
        </authorList>
    </citation>
    <scope>NUCLEOTIDE SEQUENCE [LARGE SCALE GENOMIC DNA]</scope>
    <source>
        <strain evidence="7 8">WC007</strain>
    </source>
</reference>
<dbReference type="PANTHER" id="PTHR42852">
    <property type="entry name" value="THIOL:DISULFIDE INTERCHANGE PROTEIN DSBE"/>
    <property type="match status" value="1"/>
</dbReference>
<dbReference type="Proteomes" id="UP000428260">
    <property type="component" value="Chromosome"/>
</dbReference>
<comment type="subcellular location">
    <subcellularLocation>
        <location evidence="1">Cell envelope</location>
    </subcellularLocation>
</comment>
<feature type="domain" description="Thioredoxin" evidence="6">
    <location>
        <begin position="223"/>
        <end position="363"/>
    </location>
</feature>
<evidence type="ECO:0000313" key="7">
    <source>
        <dbReference type="EMBL" id="QGY46260.1"/>
    </source>
</evidence>
<keyword evidence="2" id="KW-0201">Cytochrome c-type biogenesis</keyword>
<evidence type="ECO:0000256" key="5">
    <source>
        <dbReference type="SAM" id="Coils"/>
    </source>
</evidence>
<keyword evidence="8" id="KW-1185">Reference proteome</keyword>
<dbReference type="InterPro" id="IPR025380">
    <property type="entry name" value="DUF4369"/>
</dbReference>
<name>A0A6I6JYP3_9BACT</name>
<dbReference type="Gene3D" id="3.40.30.10">
    <property type="entry name" value="Glutaredoxin"/>
    <property type="match status" value="1"/>
</dbReference>
<gene>
    <name evidence="7" type="ORF">GM418_22125</name>
</gene>
<dbReference type="InterPro" id="IPR013766">
    <property type="entry name" value="Thioredoxin_domain"/>
</dbReference>
<dbReference type="EMBL" id="CP046401">
    <property type="protein sequence ID" value="QGY46260.1"/>
    <property type="molecule type" value="Genomic_DNA"/>
</dbReference>
<dbReference type="KEGG" id="mcos:GM418_22125"/>
<keyword evidence="4" id="KW-0676">Redox-active center</keyword>
<dbReference type="GO" id="GO:0016209">
    <property type="term" value="F:antioxidant activity"/>
    <property type="evidence" value="ECO:0007669"/>
    <property type="project" value="InterPro"/>
</dbReference>
<dbReference type="GO" id="GO:0030313">
    <property type="term" value="C:cell envelope"/>
    <property type="evidence" value="ECO:0007669"/>
    <property type="project" value="UniProtKB-SubCell"/>
</dbReference>
<keyword evidence="5" id="KW-0175">Coiled coil</keyword>
<keyword evidence="3" id="KW-1015">Disulfide bond</keyword>
<dbReference type="CDD" id="cd02966">
    <property type="entry name" value="TlpA_like_family"/>
    <property type="match status" value="1"/>
</dbReference>
<evidence type="ECO:0000256" key="4">
    <source>
        <dbReference type="ARBA" id="ARBA00023284"/>
    </source>
</evidence>
<protein>
    <submittedName>
        <fullName evidence="7">Redoxin domain-containing protein</fullName>
    </submittedName>
</protein>
<dbReference type="AlphaFoldDB" id="A0A6I6JYP3"/>
<dbReference type="PROSITE" id="PS51352">
    <property type="entry name" value="THIOREDOXIN_2"/>
    <property type="match status" value="1"/>
</dbReference>
<dbReference type="GO" id="GO:0016491">
    <property type="term" value="F:oxidoreductase activity"/>
    <property type="evidence" value="ECO:0007669"/>
    <property type="project" value="InterPro"/>
</dbReference>
<feature type="coiled-coil region" evidence="5">
    <location>
        <begin position="113"/>
        <end position="166"/>
    </location>
</feature>
<evidence type="ECO:0000313" key="8">
    <source>
        <dbReference type="Proteomes" id="UP000428260"/>
    </source>
</evidence>
<sequence length="363" mass="40755">MKKLWILVLGGVIFACTQQKGFEITVDIGGAEGQMLLEQRGTDAWISVDTADVVDGVAVLKGEVERPGDYYLSILGQRNKMLIFVENSKMTVTGAVDSLDNVLVTGSKTHDEYKGIDNQIKELSNEYMALYQQSRESLMQRDTAKAEELMDKVNEIYESANQLQEDFIKNNPGSYVTPYFISNVQYSKDLDELVEMVDALDPKLDSVPGIIRLKERIDKLKTVAVGQVAPDFTQNDPDGNPVRFSDVYSQNELTLLDFWAAWCGPCRAENPNVVSVYNSYKDEGFSVFGVSLDRTKEDWQKAIKDDGLTWQHVSDLSYWQNSAAQLYAVNSIPSSLLVDKNGKIIAKNKRGEELRKVVAEFLE</sequence>
<organism evidence="7 8">
    <name type="scientific">Maribellus comscasis</name>
    <dbReference type="NCBI Taxonomy" id="2681766"/>
    <lineage>
        <taxon>Bacteria</taxon>
        <taxon>Pseudomonadati</taxon>
        <taxon>Bacteroidota</taxon>
        <taxon>Bacteroidia</taxon>
        <taxon>Marinilabiliales</taxon>
        <taxon>Prolixibacteraceae</taxon>
        <taxon>Maribellus</taxon>
    </lineage>
</organism>
<evidence type="ECO:0000256" key="2">
    <source>
        <dbReference type="ARBA" id="ARBA00022748"/>
    </source>
</evidence>